<keyword evidence="3" id="KW-1185">Reference proteome</keyword>
<reference evidence="2 3" key="1">
    <citation type="submission" date="2020-04" db="EMBL/GenBank/DDBJ databases">
        <title>Flammeovirgaceae bacterium KN852 isolated from deep sea.</title>
        <authorList>
            <person name="Zhang D.-C."/>
        </authorList>
    </citation>
    <scope>NUCLEOTIDE SEQUENCE [LARGE SCALE GENOMIC DNA]</scope>
    <source>
        <strain evidence="2 3">KN852</strain>
    </source>
</reference>
<comment type="caution">
    <text evidence="2">The sequence shown here is derived from an EMBL/GenBank/DDBJ whole genome shotgun (WGS) entry which is preliminary data.</text>
</comment>
<evidence type="ECO:0000313" key="3">
    <source>
        <dbReference type="Proteomes" id="UP000559010"/>
    </source>
</evidence>
<proteinExistence type="predicted"/>
<feature type="chain" id="PRO_5032874965" description="CHRD domain-containing protein" evidence="1">
    <location>
        <begin position="23"/>
        <end position="150"/>
    </location>
</feature>
<evidence type="ECO:0008006" key="4">
    <source>
        <dbReference type="Google" id="ProtNLM"/>
    </source>
</evidence>
<keyword evidence="1" id="KW-0732">Signal</keyword>
<dbReference type="Proteomes" id="UP000559010">
    <property type="component" value="Unassembled WGS sequence"/>
</dbReference>
<organism evidence="2 3">
    <name type="scientific">Marinigracilibium pacificum</name>
    <dbReference type="NCBI Taxonomy" id="2729599"/>
    <lineage>
        <taxon>Bacteria</taxon>
        <taxon>Pseudomonadati</taxon>
        <taxon>Bacteroidota</taxon>
        <taxon>Cytophagia</taxon>
        <taxon>Cytophagales</taxon>
        <taxon>Flammeovirgaceae</taxon>
        <taxon>Marinigracilibium</taxon>
    </lineage>
</organism>
<dbReference type="AlphaFoldDB" id="A0A848IY68"/>
<feature type="signal peptide" evidence="1">
    <location>
        <begin position="1"/>
        <end position="22"/>
    </location>
</feature>
<gene>
    <name evidence="2" type="ORF">HH304_00855</name>
</gene>
<name>A0A848IY68_9BACT</name>
<accession>A0A848IY68</accession>
<evidence type="ECO:0000313" key="2">
    <source>
        <dbReference type="EMBL" id="NMM46929.1"/>
    </source>
</evidence>
<sequence>MKTNLFNLISLMLLSAFLFSCSEEENTRQIEYSISPNGDFQTGGKITVREIENGIKIIINFEGGVNGEFHPAHLHFGKWDQEGVMAAMLNPVNGTTGVSETEVKVLSNDATLDFDSFLTFDGSIKVHPDDGDNRKVIMAYSNIGANAEAN</sequence>
<dbReference type="PROSITE" id="PS51257">
    <property type="entry name" value="PROKAR_LIPOPROTEIN"/>
    <property type="match status" value="1"/>
</dbReference>
<dbReference type="EMBL" id="JABBNU010000001">
    <property type="protein sequence ID" value="NMM46929.1"/>
    <property type="molecule type" value="Genomic_DNA"/>
</dbReference>
<protein>
    <recommendedName>
        <fullName evidence="4">CHRD domain-containing protein</fullName>
    </recommendedName>
</protein>
<evidence type="ECO:0000256" key="1">
    <source>
        <dbReference type="SAM" id="SignalP"/>
    </source>
</evidence>
<dbReference type="RefSeq" id="WP_169677551.1">
    <property type="nucleotide sequence ID" value="NZ_JABBNU010000001.1"/>
</dbReference>